<protein>
    <submittedName>
        <fullName evidence="1">Uncharacterized protein</fullName>
    </submittedName>
</protein>
<evidence type="ECO:0000313" key="2">
    <source>
        <dbReference type="Proteomes" id="UP001293593"/>
    </source>
</evidence>
<gene>
    <name evidence="1" type="ORF">QN277_009800</name>
</gene>
<name>A0AAE1IRX5_9FABA</name>
<proteinExistence type="predicted"/>
<dbReference type="AlphaFoldDB" id="A0AAE1IRX5"/>
<comment type="caution">
    <text evidence="1">The sequence shown here is derived from an EMBL/GenBank/DDBJ whole genome shotgun (WGS) entry which is preliminary data.</text>
</comment>
<accession>A0AAE1IRX5</accession>
<evidence type="ECO:0000313" key="1">
    <source>
        <dbReference type="EMBL" id="KAK4254414.1"/>
    </source>
</evidence>
<sequence length="92" mass="10486">MLTRSGSICRRLRASISRWLQLLINKFVEYDTILMNSLLTSSGQGYFYNNQTEKIYILSYVQAPPEGPARFGGMLTYLSATSWSISRREGLP</sequence>
<organism evidence="1 2">
    <name type="scientific">Acacia crassicarpa</name>
    <name type="common">northern wattle</name>
    <dbReference type="NCBI Taxonomy" id="499986"/>
    <lineage>
        <taxon>Eukaryota</taxon>
        <taxon>Viridiplantae</taxon>
        <taxon>Streptophyta</taxon>
        <taxon>Embryophyta</taxon>
        <taxon>Tracheophyta</taxon>
        <taxon>Spermatophyta</taxon>
        <taxon>Magnoliopsida</taxon>
        <taxon>eudicotyledons</taxon>
        <taxon>Gunneridae</taxon>
        <taxon>Pentapetalae</taxon>
        <taxon>rosids</taxon>
        <taxon>fabids</taxon>
        <taxon>Fabales</taxon>
        <taxon>Fabaceae</taxon>
        <taxon>Caesalpinioideae</taxon>
        <taxon>mimosoid clade</taxon>
        <taxon>Acacieae</taxon>
        <taxon>Acacia</taxon>
    </lineage>
</organism>
<keyword evidence="2" id="KW-1185">Reference proteome</keyword>
<dbReference type="EMBL" id="JAWXYG010000014">
    <property type="protein sequence ID" value="KAK4254414.1"/>
    <property type="molecule type" value="Genomic_DNA"/>
</dbReference>
<dbReference type="Proteomes" id="UP001293593">
    <property type="component" value="Unassembled WGS sequence"/>
</dbReference>
<reference evidence="1" key="1">
    <citation type="submission" date="2023-10" db="EMBL/GenBank/DDBJ databases">
        <title>Chromosome-level genome of the transformable northern wattle, Acacia crassicarpa.</title>
        <authorList>
            <person name="Massaro I."/>
            <person name="Sinha N.R."/>
            <person name="Poethig S."/>
            <person name="Leichty A.R."/>
        </authorList>
    </citation>
    <scope>NUCLEOTIDE SEQUENCE</scope>
    <source>
        <strain evidence="1">Acra3RX</strain>
        <tissue evidence="1">Leaf</tissue>
    </source>
</reference>